<name>A0A6J7M4D7_9ZZZZ</name>
<dbReference type="EMBL" id="CAFBNE010000253">
    <property type="protein sequence ID" value="CAB4974998.1"/>
    <property type="molecule type" value="Genomic_DNA"/>
</dbReference>
<sequence>MARAMSASGDAKPKAMRVMSRILVFMDSMRPHASPCSMKARMASRWPAMDRCSVTKAPMRLGRAPAALLLD</sequence>
<evidence type="ECO:0000313" key="1">
    <source>
        <dbReference type="EMBL" id="CAB4974998.1"/>
    </source>
</evidence>
<gene>
    <name evidence="1" type="ORF">UFOPK3772_03643</name>
</gene>
<protein>
    <submittedName>
        <fullName evidence="1">Unannotated protein</fullName>
    </submittedName>
</protein>
<accession>A0A6J7M4D7</accession>
<proteinExistence type="predicted"/>
<organism evidence="1">
    <name type="scientific">freshwater metagenome</name>
    <dbReference type="NCBI Taxonomy" id="449393"/>
    <lineage>
        <taxon>unclassified sequences</taxon>
        <taxon>metagenomes</taxon>
        <taxon>ecological metagenomes</taxon>
    </lineage>
</organism>
<reference evidence="1" key="1">
    <citation type="submission" date="2020-05" db="EMBL/GenBank/DDBJ databases">
        <authorList>
            <person name="Chiriac C."/>
            <person name="Salcher M."/>
            <person name="Ghai R."/>
            <person name="Kavagutti S V."/>
        </authorList>
    </citation>
    <scope>NUCLEOTIDE SEQUENCE</scope>
</reference>
<dbReference type="AlphaFoldDB" id="A0A6J7M4D7"/>